<keyword evidence="6" id="KW-1185">Reference proteome</keyword>
<dbReference type="Proteomes" id="UP000050920">
    <property type="component" value="Unassembled WGS sequence"/>
</dbReference>
<keyword evidence="3" id="KW-0804">Transcription</keyword>
<sequence>MKGNFIMAVRDISMGTKVGLELVTDKWNALTLSHLTATPTGFMTLRRQVRGISTLRLLTVLAKLTQLDLVISTDEYEYGLTAEGLKLQTGLANLEAWGNQVITEMQ</sequence>
<dbReference type="AlphaFoldDB" id="A0A0R2NRL8"/>
<dbReference type="PANTHER" id="PTHR33204:SF37">
    <property type="entry name" value="HTH-TYPE TRANSCRIPTIONAL REGULATOR YODB"/>
    <property type="match status" value="1"/>
</dbReference>
<feature type="domain" description="HTH hxlR-type" evidence="4">
    <location>
        <begin position="14"/>
        <end position="106"/>
    </location>
</feature>
<evidence type="ECO:0000313" key="6">
    <source>
        <dbReference type="Proteomes" id="UP000050920"/>
    </source>
</evidence>
<reference evidence="5 6" key="1">
    <citation type="journal article" date="2015" name="Genome Announc.">
        <title>Expanding the biotechnology potential of lactobacilli through comparative genomics of 213 strains and associated genera.</title>
        <authorList>
            <person name="Sun Z."/>
            <person name="Harris H.M."/>
            <person name="McCann A."/>
            <person name="Guo C."/>
            <person name="Argimon S."/>
            <person name="Zhang W."/>
            <person name="Yang X."/>
            <person name="Jeffery I.B."/>
            <person name="Cooney J.C."/>
            <person name="Kagawa T.F."/>
            <person name="Liu W."/>
            <person name="Song Y."/>
            <person name="Salvetti E."/>
            <person name="Wrobel A."/>
            <person name="Rasinkangas P."/>
            <person name="Parkhill J."/>
            <person name="Rea M.C."/>
            <person name="O'Sullivan O."/>
            <person name="Ritari J."/>
            <person name="Douillard F.P."/>
            <person name="Paul Ross R."/>
            <person name="Yang R."/>
            <person name="Briner A.E."/>
            <person name="Felis G.E."/>
            <person name="de Vos W.M."/>
            <person name="Barrangou R."/>
            <person name="Klaenhammer T.R."/>
            <person name="Caufield P.W."/>
            <person name="Cui Y."/>
            <person name="Zhang H."/>
            <person name="O'Toole P.W."/>
        </authorList>
    </citation>
    <scope>NUCLEOTIDE SEQUENCE [LARGE SCALE GENOMIC DNA]</scope>
    <source>
        <strain evidence="5 6">DSM 21115</strain>
    </source>
</reference>
<dbReference type="InterPro" id="IPR036388">
    <property type="entry name" value="WH-like_DNA-bd_sf"/>
</dbReference>
<dbReference type="PROSITE" id="PS51118">
    <property type="entry name" value="HTH_HXLR"/>
    <property type="match status" value="1"/>
</dbReference>
<dbReference type="PANTHER" id="PTHR33204">
    <property type="entry name" value="TRANSCRIPTIONAL REGULATOR, MARR FAMILY"/>
    <property type="match status" value="1"/>
</dbReference>
<comment type="caution">
    <text evidence="5">The sequence shown here is derived from an EMBL/GenBank/DDBJ whole genome shotgun (WGS) entry which is preliminary data.</text>
</comment>
<evidence type="ECO:0000313" key="5">
    <source>
        <dbReference type="EMBL" id="KRO28326.1"/>
    </source>
</evidence>
<protein>
    <recommendedName>
        <fullName evidence="4">HTH hxlR-type domain-containing protein</fullName>
    </recommendedName>
</protein>
<accession>A0A0R2NRL8</accession>
<keyword evidence="2" id="KW-0238">DNA-binding</keyword>
<evidence type="ECO:0000256" key="2">
    <source>
        <dbReference type="ARBA" id="ARBA00023125"/>
    </source>
</evidence>
<organism evidence="5 6">
    <name type="scientific">Lactiplantibacillus fabifermentans DSM 21115</name>
    <dbReference type="NCBI Taxonomy" id="1413187"/>
    <lineage>
        <taxon>Bacteria</taxon>
        <taxon>Bacillati</taxon>
        <taxon>Bacillota</taxon>
        <taxon>Bacilli</taxon>
        <taxon>Lactobacillales</taxon>
        <taxon>Lactobacillaceae</taxon>
        <taxon>Lactiplantibacillus</taxon>
    </lineage>
</organism>
<evidence type="ECO:0000256" key="3">
    <source>
        <dbReference type="ARBA" id="ARBA00023163"/>
    </source>
</evidence>
<dbReference type="GO" id="GO:0003677">
    <property type="term" value="F:DNA binding"/>
    <property type="evidence" value="ECO:0007669"/>
    <property type="project" value="UniProtKB-KW"/>
</dbReference>
<dbReference type="InterPro" id="IPR002577">
    <property type="entry name" value="HTH_HxlR"/>
</dbReference>
<dbReference type="InterPro" id="IPR036390">
    <property type="entry name" value="WH_DNA-bd_sf"/>
</dbReference>
<proteinExistence type="predicted"/>
<keyword evidence="1" id="KW-0805">Transcription regulation</keyword>
<dbReference type="SUPFAM" id="SSF46785">
    <property type="entry name" value="Winged helix' DNA-binding domain"/>
    <property type="match status" value="1"/>
</dbReference>
<dbReference type="Gene3D" id="1.10.10.10">
    <property type="entry name" value="Winged helix-like DNA-binding domain superfamily/Winged helix DNA-binding domain"/>
    <property type="match status" value="1"/>
</dbReference>
<evidence type="ECO:0000259" key="4">
    <source>
        <dbReference type="PROSITE" id="PS51118"/>
    </source>
</evidence>
<dbReference type="Pfam" id="PF01638">
    <property type="entry name" value="HxlR"/>
    <property type="match status" value="1"/>
</dbReference>
<name>A0A0R2NRL8_9LACO</name>
<evidence type="ECO:0000256" key="1">
    <source>
        <dbReference type="ARBA" id="ARBA00023015"/>
    </source>
</evidence>
<dbReference type="EMBL" id="AYGX02000046">
    <property type="protein sequence ID" value="KRO28326.1"/>
    <property type="molecule type" value="Genomic_DNA"/>
</dbReference>
<gene>
    <name evidence="5" type="ORF">DY78_GL002454</name>
</gene>